<dbReference type="OrthoDB" id="4190452at2"/>
<dbReference type="Proteomes" id="UP000030848">
    <property type="component" value="Unassembled WGS sequence"/>
</dbReference>
<dbReference type="EMBL" id="JRZE01000006">
    <property type="protein sequence ID" value="KHF42615.1"/>
    <property type="molecule type" value="Genomic_DNA"/>
</dbReference>
<proteinExistence type="predicted"/>
<sequence length="153" mass="16721">MEWELGSTDPEVRGLRHYVRRVAEALGLAGNSSYIQSEPLSLYLAVDGRLPDRPQRDVALLWDERHGWAGAVETGCGEDLIVVSYLGGDPLPPPQVLADYTAALLRGQAYGQSTPPQFPVPEVRRGLRWLARSAGLARITQNYRDVALAGKVG</sequence>
<name>A0A837D5Y3_9PSEU</name>
<dbReference type="Pfam" id="PF19809">
    <property type="entry name" value="DUF6292"/>
    <property type="match status" value="1"/>
</dbReference>
<accession>A0A837D5Y3</accession>
<comment type="caution">
    <text evidence="2">The sequence shown here is derived from an EMBL/GenBank/DDBJ whole genome shotgun (WGS) entry which is preliminary data.</text>
</comment>
<dbReference type="RefSeq" id="WP_037311598.1">
    <property type="nucleotide sequence ID" value="NZ_FOWS01000001.1"/>
</dbReference>
<dbReference type="AlphaFoldDB" id="A0A837D5Y3"/>
<evidence type="ECO:0000259" key="1">
    <source>
        <dbReference type="Pfam" id="PF19809"/>
    </source>
</evidence>
<evidence type="ECO:0000313" key="3">
    <source>
        <dbReference type="Proteomes" id="UP000030848"/>
    </source>
</evidence>
<organism evidence="2 3">
    <name type="scientific">Saccharomonospora viridis</name>
    <dbReference type="NCBI Taxonomy" id="1852"/>
    <lineage>
        <taxon>Bacteria</taxon>
        <taxon>Bacillati</taxon>
        <taxon>Actinomycetota</taxon>
        <taxon>Actinomycetes</taxon>
        <taxon>Pseudonocardiales</taxon>
        <taxon>Pseudonocardiaceae</taxon>
        <taxon>Saccharomonospora</taxon>
    </lineage>
</organism>
<feature type="domain" description="DUF6292" evidence="1">
    <location>
        <begin position="18"/>
        <end position="102"/>
    </location>
</feature>
<dbReference type="InterPro" id="IPR046259">
    <property type="entry name" value="DUF6292"/>
</dbReference>
<protein>
    <recommendedName>
        <fullName evidence="1">DUF6292 domain-containing protein</fullName>
    </recommendedName>
</protein>
<gene>
    <name evidence="2" type="ORF">MINT15_28170</name>
</gene>
<evidence type="ECO:0000313" key="2">
    <source>
        <dbReference type="EMBL" id="KHF42615.1"/>
    </source>
</evidence>
<reference evidence="2 3" key="1">
    <citation type="submission" date="2014-10" db="EMBL/GenBank/DDBJ databases">
        <title>Genome sequence of Micropolyspora internatus JCM3315.</title>
        <authorList>
            <person name="Shin S.-K."/>
            <person name="Yi H."/>
        </authorList>
    </citation>
    <scope>NUCLEOTIDE SEQUENCE [LARGE SCALE GENOMIC DNA]</scope>
    <source>
        <strain evidence="2 3">JCM 3315</strain>
    </source>
</reference>